<evidence type="ECO:0000259" key="6">
    <source>
        <dbReference type="Pfam" id="PF25371"/>
    </source>
</evidence>
<keyword evidence="4" id="KW-0949">S-adenosyl-L-methionine</keyword>
<dbReference type="RefSeq" id="WP_069625013.1">
    <property type="nucleotide sequence ID" value="NZ_LPWD01000451.1"/>
</dbReference>
<keyword evidence="3" id="KW-0808">Transferase</keyword>
<dbReference type="InterPro" id="IPR003333">
    <property type="entry name" value="CMAS"/>
</dbReference>
<dbReference type="AlphaFoldDB" id="A0A1E3VWC2"/>
<dbReference type="InterPro" id="IPR050723">
    <property type="entry name" value="CFA/CMAS"/>
</dbReference>
<dbReference type="Pfam" id="PF02353">
    <property type="entry name" value="CMAS"/>
    <property type="match status" value="1"/>
</dbReference>
<dbReference type="InterPro" id="IPR057206">
    <property type="entry name" value="DUF7884"/>
</dbReference>
<gene>
    <name evidence="7" type="ORF">AUC71_04005</name>
</gene>
<evidence type="ECO:0000256" key="2">
    <source>
        <dbReference type="ARBA" id="ARBA00022603"/>
    </source>
</evidence>
<dbReference type="OrthoDB" id="9782855at2"/>
<dbReference type="GO" id="GO:0008610">
    <property type="term" value="P:lipid biosynthetic process"/>
    <property type="evidence" value="ECO:0007669"/>
    <property type="project" value="InterPro"/>
</dbReference>
<evidence type="ECO:0000256" key="5">
    <source>
        <dbReference type="ARBA" id="ARBA00023098"/>
    </source>
</evidence>
<sequence length="379" mass="43345">MSSAASTLDTFINRVGGIATPFSIELPDGAKRTIGQGEPEFHVGLHNERAIKALRTLDEGDIAEAYLQGDIDIEGDMLKPFALRASLDDSHPLVAAWRFIQPMLFGQVYTNKQAIASHYNLDPQLFLSFLDPVFPAYSQGIYENDDEALSKALERKFDWAIEKCELGPGKRVLEIGPGWGAFSGHALQSGIQYTGITNSQVSQSFLRDKLANFGDQFDILLTDFYDFEPDEPYDAIVIMGVIEHLPNYEKVLRKFFRLLKPGGLVFLDGSAARKKYELSTFMVRYIYPGNHSFLVLDDFLNKMNKTEFECEEVHSDRWSYYLTFKQWAENLESNKDAVIKKFGEFEYRRFRLYLWGAAYEFLARNLDCYRMILSKPKNA</sequence>
<organism evidence="7 8">
    <name type="scientific">Methyloceanibacter marginalis</name>
    <dbReference type="NCBI Taxonomy" id="1774971"/>
    <lineage>
        <taxon>Bacteria</taxon>
        <taxon>Pseudomonadati</taxon>
        <taxon>Pseudomonadota</taxon>
        <taxon>Alphaproteobacteria</taxon>
        <taxon>Hyphomicrobiales</taxon>
        <taxon>Hyphomicrobiaceae</taxon>
        <taxon>Methyloceanibacter</taxon>
    </lineage>
</organism>
<evidence type="ECO:0000256" key="1">
    <source>
        <dbReference type="ARBA" id="ARBA00010815"/>
    </source>
</evidence>
<dbReference type="InterPro" id="IPR029063">
    <property type="entry name" value="SAM-dependent_MTases_sf"/>
</dbReference>
<dbReference type="GO" id="GO:0008168">
    <property type="term" value="F:methyltransferase activity"/>
    <property type="evidence" value="ECO:0007669"/>
    <property type="project" value="UniProtKB-KW"/>
</dbReference>
<keyword evidence="2" id="KW-0489">Methyltransferase</keyword>
<evidence type="ECO:0000313" key="7">
    <source>
        <dbReference type="EMBL" id="ODR97571.1"/>
    </source>
</evidence>
<dbReference type="PANTHER" id="PTHR43667:SF1">
    <property type="entry name" value="CYCLOPROPANE-FATTY-ACYL-PHOSPHOLIPID SYNTHASE"/>
    <property type="match status" value="1"/>
</dbReference>
<comment type="caution">
    <text evidence="7">The sequence shown here is derived from an EMBL/GenBank/DDBJ whole genome shotgun (WGS) entry which is preliminary data.</text>
</comment>
<dbReference type="PANTHER" id="PTHR43667">
    <property type="entry name" value="CYCLOPROPANE-FATTY-ACYL-PHOSPHOLIPID SYNTHASE"/>
    <property type="match status" value="1"/>
</dbReference>
<dbReference type="Proteomes" id="UP000095042">
    <property type="component" value="Unassembled WGS sequence"/>
</dbReference>
<evidence type="ECO:0000256" key="3">
    <source>
        <dbReference type="ARBA" id="ARBA00022679"/>
    </source>
</evidence>
<comment type="similarity">
    <text evidence="1">Belongs to the CFA/CMAS family.</text>
</comment>
<accession>A0A1E3VWC2</accession>
<evidence type="ECO:0000256" key="4">
    <source>
        <dbReference type="ARBA" id="ARBA00022691"/>
    </source>
</evidence>
<protein>
    <recommendedName>
        <fullName evidence="6">DUF7884 domain-containing protein</fullName>
    </recommendedName>
</protein>
<keyword evidence="5" id="KW-0443">Lipid metabolism</keyword>
<feature type="domain" description="DUF7884" evidence="6">
    <location>
        <begin position="19"/>
        <end position="77"/>
    </location>
</feature>
<dbReference type="Pfam" id="PF25371">
    <property type="entry name" value="DUF7884"/>
    <property type="match status" value="1"/>
</dbReference>
<reference evidence="7 8" key="1">
    <citation type="journal article" date="2016" name="Environ. Microbiol.">
        <title>New Methyloceanibacter diversity from North Sea sediments includes methanotroph containing solely the soluble methane monooxygenase.</title>
        <authorList>
            <person name="Vekeman B."/>
            <person name="Kerckhof F.M."/>
            <person name="Cremers G."/>
            <person name="de Vos P."/>
            <person name="Vandamme P."/>
            <person name="Boon N."/>
            <person name="Op den Camp H.J."/>
            <person name="Heylen K."/>
        </authorList>
    </citation>
    <scope>NUCLEOTIDE SEQUENCE [LARGE SCALE GENOMIC DNA]</scope>
    <source>
        <strain evidence="7 8">R-67177</strain>
    </source>
</reference>
<keyword evidence="8" id="KW-1185">Reference proteome</keyword>
<dbReference type="CDD" id="cd02440">
    <property type="entry name" value="AdoMet_MTases"/>
    <property type="match status" value="1"/>
</dbReference>
<dbReference type="PIRSF" id="PIRSF003085">
    <property type="entry name" value="CMAS"/>
    <property type="match status" value="1"/>
</dbReference>
<dbReference type="EMBL" id="LPWD01000451">
    <property type="protein sequence ID" value="ODR97571.1"/>
    <property type="molecule type" value="Genomic_DNA"/>
</dbReference>
<name>A0A1E3VWC2_9HYPH</name>
<dbReference type="SUPFAM" id="SSF53335">
    <property type="entry name" value="S-adenosyl-L-methionine-dependent methyltransferases"/>
    <property type="match status" value="1"/>
</dbReference>
<proteinExistence type="inferred from homology"/>
<dbReference type="Gene3D" id="3.40.50.150">
    <property type="entry name" value="Vaccinia Virus protein VP39"/>
    <property type="match status" value="1"/>
</dbReference>
<evidence type="ECO:0000313" key="8">
    <source>
        <dbReference type="Proteomes" id="UP000095042"/>
    </source>
</evidence>
<dbReference type="GO" id="GO:0032259">
    <property type="term" value="P:methylation"/>
    <property type="evidence" value="ECO:0007669"/>
    <property type="project" value="UniProtKB-KW"/>
</dbReference>